<proteinExistence type="predicted"/>
<keyword evidence="1" id="KW-0472">Membrane</keyword>
<dbReference type="EMBL" id="JPKZ01001279">
    <property type="protein sequence ID" value="KHN82959.1"/>
    <property type="molecule type" value="Genomic_DNA"/>
</dbReference>
<evidence type="ECO:0000313" key="3">
    <source>
        <dbReference type="Proteomes" id="UP000031036"/>
    </source>
</evidence>
<comment type="caution">
    <text evidence="2">The sequence shown here is derived from an EMBL/GenBank/DDBJ whole genome shotgun (WGS) entry which is preliminary data.</text>
</comment>
<evidence type="ECO:0000256" key="1">
    <source>
        <dbReference type="SAM" id="Phobius"/>
    </source>
</evidence>
<dbReference type="AlphaFoldDB" id="A0A0B2VNL6"/>
<feature type="transmembrane region" description="Helical" evidence="1">
    <location>
        <begin position="12"/>
        <end position="37"/>
    </location>
</feature>
<keyword evidence="1" id="KW-0812">Transmembrane</keyword>
<protein>
    <submittedName>
        <fullName evidence="2">Uncharacterized protein</fullName>
    </submittedName>
</protein>
<keyword evidence="1" id="KW-1133">Transmembrane helix</keyword>
<sequence length="103" mass="11516">MFQLIESCCIRRSCLGVVLCAMLHSPCCILVIAVLVLHRLNFSVFTYILVQWKVHLDDIHLRLFAHFAKMAVISVCVGHKSVPICPEASAVGLAELPRNTWQA</sequence>
<feature type="non-terminal residue" evidence="2">
    <location>
        <position position="103"/>
    </location>
</feature>
<keyword evidence="3" id="KW-1185">Reference proteome</keyword>
<accession>A0A0B2VNL6</accession>
<gene>
    <name evidence="2" type="ORF">Tcan_00722</name>
</gene>
<name>A0A0B2VNL6_TOXCA</name>
<dbReference type="Proteomes" id="UP000031036">
    <property type="component" value="Unassembled WGS sequence"/>
</dbReference>
<evidence type="ECO:0000313" key="2">
    <source>
        <dbReference type="EMBL" id="KHN82959.1"/>
    </source>
</evidence>
<organism evidence="2 3">
    <name type="scientific">Toxocara canis</name>
    <name type="common">Canine roundworm</name>
    <dbReference type="NCBI Taxonomy" id="6265"/>
    <lineage>
        <taxon>Eukaryota</taxon>
        <taxon>Metazoa</taxon>
        <taxon>Ecdysozoa</taxon>
        <taxon>Nematoda</taxon>
        <taxon>Chromadorea</taxon>
        <taxon>Rhabditida</taxon>
        <taxon>Spirurina</taxon>
        <taxon>Ascaridomorpha</taxon>
        <taxon>Ascaridoidea</taxon>
        <taxon>Toxocaridae</taxon>
        <taxon>Toxocara</taxon>
    </lineage>
</organism>
<reference evidence="2 3" key="1">
    <citation type="submission" date="2014-11" db="EMBL/GenBank/DDBJ databases">
        <title>Genetic blueprint of the zoonotic pathogen Toxocara canis.</title>
        <authorList>
            <person name="Zhu X.-Q."/>
            <person name="Korhonen P.K."/>
            <person name="Cai H."/>
            <person name="Young N.D."/>
            <person name="Nejsum P."/>
            <person name="von Samson-Himmelstjerna G."/>
            <person name="Boag P.R."/>
            <person name="Tan P."/>
            <person name="Li Q."/>
            <person name="Min J."/>
            <person name="Yang Y."/>
            <person name="Wang X."/>
            <person name="Fang X."/>
            <person name="Hall R.S."/>
            <person name="Hofmann A."/>
            <person name="Sternberg P.W."/>
            <person name="Jex A.R."/>
            <person name="Gasser R.B."/>
        </authorList>
    </citation>
    <scope>NUCLEOTIDE SEQUENCE [LARGE SCALE GENOMIC DNA]</scope>
    <source>
        <strain evidence="2">PN_DK_2014</strain>
    </source>
</reference>